<reference evidence="1" key="1">
    <citation type="submission" date="2022-04" db="EMBL/GenBank/DDBJ databases">
        <title>Shinella lacus sp. nov., a novel member of the genus Shinella from water.</title>
        <authorList>
            <person name="Deng Y."/>
        </authorList>
    </citation>
    <scope>NUCLEOTIDE SEQUENCE</scope>
    <source>
        <strain evidence="1">JCM 31239</strain>
    </source>
</reference>
<dbReference type="InterPro" id="IPR035901">
    <property type="entry name" value="GIY-YIG_endonuc_sf"/>
</dbReference>
<protein>
    <recommendedName>
        <fullName evidence="3">GIY-YIG nuclease family protein</fullName>
    </recommendedName>
</protein>
<dbReference type="Gene3D" id="3.40.1440.10">
    <property type="entry name" value="GIY-YIG endonuclease"/>
    <property type="match status" value="1"/>
</dbReference>
<comment type="caution">
    <text evidence="1">The sequence shown here is derived from an EMBL/GenBank/DDBJ whole genome shotgun (WGS) entry which is preliminary data.</text>
</comment>
<name>A0ABT8XHC1_9HYPH</name>
<accession>A0ABT8XHC1</accession>
<evidence type="ECO:0000313" key="2">
    <source>
        <dbReference type="Proteomes" id="UP001177080"/>
    </source>
</evidence>
<keyword evidence="2" id="KW-1185">Reference proteome</keyword>
<evidence type="ECO:0008006" key="3">
    <source>
        <dbReference type="Google" id="ProtNLM"/>
    </source>
</evidence>
<evidence type="ECO:0000313" key="1">
    <source>
        <dbReference type="EMBL" id="MDO6123131.1"/>
    </source>
</evidence>
<gene>
    <name evidence="1" type="ORF">GB928_018235</name>
</gene>
<dbReference type="Proteomes" id="UP001177080">
    <property type="component" value="Unassembled WGS sequence"/>
</dbReference>
<dbReference type="EMBL" id="WHSC02000007">
    <property type="protein sequence ID" value="MDO6123131.1"/>
    <property type="molecule type" value="Genomic_DNA"/>
</dbReference>
<proteinExistence type="predicted"/>
<dbReference type="RefSeq" id="WP_244760754.1">
    <property type="nucleotide sequence ID" value="NZ_JALJCJ010000002.1"/>
</dbReference>
<sequence length="204" mass="23129">MSGTKGRFAERIRTFKTALGWHWELYDQMGRDQIGRSMSSFPSERLCLENAAQHGIPIPPEGLHLDEAAIRADIKLIEAKHAERQRLSAVGFSESDASSFNQEGGECEQKAYVYIVSSPPRNALIVKADTNLPDVILKRQRKSTASVASARQMETIVWIEEHETLDDAIIRQKAIQKWPRQRKIGFIEALNPRWEGVSHLIKQP</sequence>
<organism evidence="1 2">
    <name type="scientific">Shinella curvata</name>
    <dbReference type="NCBI Taxonomy" id="1817964"/>
    <lineage>
        <taxon>Bacteria</taxon>
        <taxon>Pseudomonadati</taxon>
        <taxon>Pseudomonadota</taxon>
        <taxon>Alphaproteobacteria</taxon>
        <taxon>Hyphomicrobiales</taxon>
        <taxon>Rhizobiaceae</taxon>
        <taxon>Shinella</taxon>
    </lineage>
</organism>